<evidence type="ECO:0000259" key="6">
    <source>
        <dbReference type="PROSITE" id="PS52009"/>
    </source>
</evidence>
<feature type="region of interest" description="Disordered" evidence="4">
    <location>
        <begin position="696"/>
        <end position="729"/>
    </location>
</feature>
<evidence type="ECO:0000256" key="3">
    <source>
        <dbReference type="PROSITE-ProRule" id="PRU01353"/>
    </source>
</evidence>
<dbReference type="EMBL" id="GG657754">
    <property type="protein sequence ID" value="EFL26098.1"/>
    <property type="molecule type" value="Genomic_DNA"/>
</dbReference>
<dbReference type="PROSITE" id="PS52009">
    <property type="entry name" value="GH84"/>
    <property type="match status" value="1"/>
</dbReference>
<keyword evidence="2 3" id="KW-0326">Glycosidase</keyword>
<dbReference type="PANTHER" id="PTHR13170:SF16">
    <property type="entry name" value="PROTEIN O-GLCNACASE"/>
    <property type="match status" value="1"/>
</dbReference>
<dbReference type="Gene3D" id="1.20.58.460">
    <property type="entry name" value="Hyaluronidase post-catalytic domain-like"/>
    <property type="match status" value="1"/>
</dbReference>
<dbReference type="Gene3D" id="2.60.120.260">
    <property type="entry name" value="Galactose-binding domain-like"/>
    <property type="match status" value="1"/>
</dbReference>
<proteinExistence type="inferred from homology"/>
<feature type="region of interest" description="Disordered" evidence="4">
    <location>
        <begin position="196"/>
        <end position="268"/>
    </location>
</feature>
<dbReference type="AlphaFoldDB" id="D9WQD8"/>
<dbReference type="SUPFAM" id="SSF51445">
    <property type="entry name" value="(Trans)glycosidases"/>
    <property type="match status" value="1"/>
</dbReference>
<dbReference type="Pfam" id="PF00754">
    <property type="entry name" value="F5_F8_type_C"/>
    <property type="match status" value="1"/>
</dbReference>
<feature type="region of interest" description="Disordered" evidence="4">
    <location>
        <begin position="910"/>
        <end position="950"/>
    </location>
</feature>
<name>D9WQD8_9ACTN</name>
<dbReference type="HOGENOM" id="CLU_290329_0_0_11"/>
<dbReference type="InterPro" id="IPR017853">
    <property type="entry name" value="GH"/>
</dbReference>
<feature type="compositionally biased region" description="Polar residues" evidence="4">
    <location>
        <begin position="203"/>
        <end position="226"/>
    </location>
</feature>
<gene>
    <name evidence="7" type="ORF">SSOG_05812</name>
</gene>
<organism evidence="7 8">
    <name type="scientific">Streptomyces himastatinicus ATCC 53653</name>
    <dbReference type="NCBI Taxonomy" id="457427"/>
    <lineage>
        <taxon>Bacteria</taxon>
        <taxon>Bacillati</taxon>
        <taxon>Actinomycetota</taxon>
        <taxon>Actinomycetes</taxon>
        <taxon>Kitasatosporales</taxon>
        <taxon>Streptomycetaceae</taxon>
        <taxon>Streptomyces</taxon>
        <taxon>Streptomyces violaceusniger group</taxon>
    </lineage>
</organism>
<comment type="similarity">
    <text evidence="3">Belongs to the glycosyl hydrolase 84 family.</text>
</comment>
<dbReference type="InterPro" id="IPR049019">
    <property type="entry name" value="NagJ-like_helical"/>
</dbReference>
<evidence type="ECO:0000313" key="7">
    <source>
        <dbReference type="EMBL" id="EFL26098.1"/>
    </source>
</evidence>
<feature type="compositionally biased region" description="Pro residues" evidence="4">
    <location>
        <begin position="75"/>
        <end position="84"/>
    </location>
</feature>
<dbReference type="GO" id="GO:1901135">
    <property type="term" value="P:carbohydrate derivative metabolic process"/>
    <property type="evidence" value="ECO:0007669"/>
    <property type="project" value="UniProtKB-ARBA"/>
</dbReference>
<dbReference type="InterPro" id="IPR051822">
    <property type="entry name" value="Glycosyl_Hydrolase_84"/>
</dbReference>
<dbReference type="STRING" id="457427.SSOG_05812"/>
<reference evidence="7 8" key="1">
    <citation type="submission" date="2009-02" db="EMBL/GenBank/DDBJ databases">
        <title>Annotation of Streptomyces hygroscopicus strain ATCC 53653.</title>
        <authorList>
            <consortium name="The Broad Institute Genome Sequencing Platform"/>
            <consortium name="Broad Institute Microbial Sequencing Center"/>
            <person name="Fischbach M."/>
            <person name="Godfrey P."/>
            <person name="Ward D."/>
            <person name="Young S."/>
            <person name="Zeng Q."/>
            <person name="Koehrsen M."/>
            <person name="Alvarado L."/>
            <person name="Berlin A.M."/>
            <person name="Bochicchio J."/>
            <person name="Borenstein D."/>
            <person name="Chapman S.B."/>
            <person name="Chen Z."/>
            <person name="Engels R."/>
            <person name="Freedman E."/>
            <person name="Gellesch M."/>
            <person name="Goldberg J."/>
            <person name="Griggs A."/>
            <person name="Gujja S."/>
            <person name="Heilman E.R."/>
            <person name="Heiman D.I."/>
            <person name="Hepburn T.A."/>
            <person name="Howarth C."/>
            <person name="Jen D."/>
            <person name="Larson L."/>
            <person name="Lewis B."/>
            <person name="Mehta T."/>
            <person name="Park D."/>
            <person name="Pearson M."/>
            <person name="Richards J."/>
            <person name="Roberts A."/>
            <person name="Saif S."/>
            <person name="Shea T.D."/>
            <person name="Shenoy N."/>
            <person name="Sisk P."/>
            <person name="Stolte C."/>
            <person name="Sykes S.N."/>
            <person name="Thomson T."/>
            <person name="Walk T."/>
            <person name="White J."/>
            <person name="Yandava C."/>
            <person name="Straight P."/>
            <person name="Clardy J."/>
            <person name="Hung D."/>
            <person name="Kolter R."/>
            <person name="Mekalanos J."/>
            <person name="Walker S."/>
            <person name="Walsh C.T."/>
            <person name="Wieland-Brown L.C."/>
            <person name="Haas B."/>
            <person name="Nusbaum C."/>
            <person name="Birren B."/>
        </authorList>
    </citation>
    <scope>NUCLEOTIDE SEQUENCE [LARGE SCALE GENOMIC DNA]</scope>
    <source>
        <strain evidence="7 8">ATCC 53653</strain>
    </source>
</reference>
<keyword evidence="8" id="KW-1185">Reference proteome</keyword>
<dbReference type="PROSITE" id="PS50022">
    <property type="entry name" value="FA58C_3"/>
    <property type="match status" value="1"/>
</dbReference>
<dbReference type="SUPFAM" id="SSF140657">
    <property type="entry name" value="Hyaluronidase post-catalytic domain-like"/>
    <property type="match status" value="1"/>
</dbReference>
<evidence type="ECO:0000256" key="2">
    <source>
        <dbReference type="ARBA" id="ARBA00023295"/>
    </source>
</evidence>
<dbReference type="GO" id="GO:0015929">
    <property type="term" value="F:hexosaminidase activity"/>
    <property type="evidence" value="ECO:0007669"/>
    <property type="project" value="UniProtKB-ARBA"/>
</dbReference>
<evidence type="ECO:0000256" key="1">
    <source>
        <dbReference type="ARBA" id="ARBA00022801"/>
    </source>
</evidence>
<feature type="active site" description="Proton donor" evidence="3">
    <location>
        <position position="360"/>
    </location>
</feature>
<dbReference type="Proteomes" id="UP000003963">
    <property type="component" value="Unassembled WGS sequence"/>
</dbReference>
<keyword evidence="1 3" id="KW-0378">Hydrolase</keyword>
<feature type="region of interest" description="Disordered" evidence="4">
    <location>
        <begin position="33"/>
        <end position="99"/>
    </location>
</feature>
<accession>D9WQD8</accession>
<feature type="domain" description="F5/8 type C" evidence="5">
    <location>
        <begin position="906"/>
        <end position="1043"/>
    </location>
</feature>
<evidence type="ECO:0000256" key="4">
    <source>
        <dbReference type="SAM" id="MobiDB-lite"/>
    </source>
</evidence>
<sequence>MPTVRSCALTPHPRTGGLVADWRLLRPIRRGQLSESRRRPCTSGGRGRGQWGRRPWRPRSSADYSAAPRGRAPRPWIPAPPGPPHRTGTAPEPYRPYGRGPSRCAHRGRIWRYPARPRSSRTATPIRTRWTRCAPCCTTRGCVRSPRPPRAASPRRAGSWCTPEARARRARCAHCGRRSAAIFRPAATGWPAAGWTAAPRSRWTGSGLTVSSMPSRRCASCSSSGPDRTPRPSPGSPSATGPVRRSAAPPRASTAPPGRSGTGWRSSTSWAAPKQNRYLYAPGDDPYRQARWRDPYPAERRAEFRELATRARANHVTLGWAVSPGQEMCFSSDSDMKALLKKVDAMWALGVRSFQLQFQDVSYSEWHCGKDADTFGSGPEAAAKAQAKMANAVARHLAGRHPDAAPLSLMPTEYFQDGDTEFRRALAADLDTAVEVAWTGVGVVPRTITGGELADARSAFGHRLVTMDNYPVNDYAQDRIFLGPYTGRDPAVATQSAALLANAMEQPTASRIPLFTAADFAWNPRGYRPQESWQAAIDDLAGPDDKTRAALHALAGNDASSVLGGDESAYLRPLTDAFWAEVGRTDVGRLDRAADRLRAAFATMRDAPERLSGMLGDDVRPWLDQLGRYGDAGVRAVDMLTAQAHGDGDRAWTARLAVEGLREKIADSRVTVGKGVLDPFLKKALTQADDWSGVKRSGKEKLRTREADHAAADGKATTTVASPGKPVTVRFGRTRPLASVSALTGRSADGAGTVEAHVPGEGWRRLGALAADGFTQVGGKGIRADAVRLSWAAGTTPATVHEITPWFADTPAAELRLSRGSVDAEVGGRSATVRAELTSLRPGDVNDDLKLRAPHGITARAPEGVTAPRGATATARIEISVDEGTKPGTYAVPVRFGSEQRMLTVRALPRTGGPDLARAKGTKATSSGDETPDFPASAAIDGDSGSRWSSPAEDGAWLQLELARPAHVGRLDLRWQDAYASRYRVQVSADGRTWRTAATVTDGQGGREMVGLDAPDTRFIRIQGIERGTRFGYSLWSVAAYAVEETKGKKPGKD</sequence>
<evidence type="ECO:0000259" key="5">
    <source>
        <dbReference type="PROSITE" id="PS50022"/>
    </source>
</evidence>
<dbReference type="Pfam" id="PF07555">
    <property type="entry name" value="NAGidase"/>
    <property type="match status" value="1"/>
</dbReference>
<dbReference type="PANTHER" id="PTHR13170">
    <property type="entry name" value="O-GLCNACASE"/>
    <property type="match status" value="1"/>
</dbReference>
<feature type="compositionally biased region" description="Low complexity" evidence="4">
    <location>
        <begin position="244"/>
        <end position="268"/>
    </location>
</feature>
<feature type="compositionally biased region" description="Basic and acidic residues" evidence="4">
    <location>
        <begin position="697"/>
        <end position="712"/>
    </location>
</feature>
<dbReference type="Pfam" id="PF21774">
    <property type="entry name" value="NagJ_C"/>
    <property type="match status" value="1"/>
</dbReference>
<dbReference type="InterPro" id="IPR011496">
    <property type="entry name" value="O-GlcNAcase_cat"/>
</dbReference>
<dbReference type="InterPro" id="IPR000421">
    <property type="entry name" value="FA58C"/>
</dbReference>
<feature type="domain" description="GH84" evidence="6">
    <location>
        <begin position="238"/>
        <end position="525"/>
    </location>
</feature>
<protein>
    <submittedName>
        <fullName evidence="7">Putative secreted protein</fullName>
    </submittedName>
</protein>
<dbReference type="SUPFAM" id="SSF49785">
    <property type="entry name" value="Galactose-binding domain-like"/>
    <property type="match status" value="1"/>
</dbReference>
<dbReference type="InterPro" id="IPR008979">
    <property type="entry name" value="Galactose-bd-like_sf"/>
</dbReference>
<dbReference type="Gene3D" id="3.20.20.80">
    <property type="entry name" value="Glycosidases"/>
    <property type="match status" value="1"/>
</dbReference>
<evidence type="ECO:0000313" key="8">
    <source>
        <dbReference type="Proteomes" id="UP000003963"/>
    </source>
</evidence>